<evidence type="ECO:0000256" key="2">
    <source>
        <dbReference type="ARBA" id="ARBA00001911"/>
    </source>
</evidence>
<evidence type="ECO:0000313" key="13">
    <source>
        <dbReference type="Proteomes" id="UP000321412"/>
    </source>
</evidence>
<comment type="catalytic activity">
    <reaction evidence="1 10">
        <text>UDP-alpha-D-glucose = UDP-alpha-D-galactose</text>
        <dbReference type="Rhea" id="RHEA:22168"/>
        <dbReference type="ChEBI" id="CHEBI:58885"/>
        <dbReference type="ChEBI" id="CHEBI:66914"/>
        <dbReference type="EC" id="5.1.3.2"/>
    </reaction>
</comment>
<keyword evidence="13" id="KW-1185">Reference proteome</keyword>
<evidence type="ECO:0000256" key="5">
    <source>
        <dbReference type="ARBA" id="ARBA00013189"/>
    </source>
</evidence>
<sequence length="325" mass="35018">MTMLVTGGAGYIGSHVAWALIDAGHQVLILDNLSTGVRENIPPAAELIEGDVGDAALLRKIFSEHGIEAILHFAGSIVVPESVENPLKYYDNNTARTRTLIEEAVRADVPRFIFSSTAAVYGSPDELPVTEDSPAQPINPYGRSKLMTEWMLKDVSAAHPLNFVALRYFNVAGADPAGRTGQSTPQATHLIKVTCQLASGQRESMAIFGTDYPTADGTCIRDYIHVSDLADAHLRALDYLSGGNPSAIFNCGYGHGYSVREVIGAVEKVAGTPLNVREEGRRAGDPAELISDPTRLRDATGWTPRYDDLELIVKSALAWEAKTSP</sequence>
<dbReference type="InterPro" id="IPR005886">
    <property type="entry name" value="UDP_G4E"/>
</dbReference>
<dbReference type="InterPro" id="IPR001509">
    <property type="entry name" value="Epimerase_deHydtase"/>
</dbReference>
<name>A0A5C6XI29_9DELT</name>
<feature type="domain" description="NAD-dependent epimerase/dehydratase" evidence="11">
    <location>
        <begin position="3"/>
        <end position="252"/>
    </location>
</feature>
<dbReference type="Gene3D" id="3.90.25.10">
    <property type="entry name" value="UDP-galactose 4-epimerase, domain 1"/>
    <property type="match status" value="1"/>
</dbReference>
<dbReference type="Gene3D" id="3.40.50.720">
    <property type="entry name" value="NAD(P)-binding Rossmann-like Domain"/>
    <property type="match status" value="1"/>
</dbReference>
<evidence type="ECO:0000256" key="1">
    <source>
        <dbReference type="ARBA" id="ARBA00000083"/>
    </source>
</evidence>
<dbReference type="PANTHER" id="PTHR43725:SF53">
    <property type="entry name" value="UDP-ARABINOSE 4-EPIMERASE 1"/>
    <property type="match status" value="1"/>
</dbReference>
<evidence type="ECO:0000256" key="10">
    <source>
        <dbReference type="RuleBase" id="RU366046"/>
    </source>
</evidence>
<evidence type="ECO:0000313" key="12">
    <source>
        <dbReference type="EMBL" id="TXD37782.1"/>
    </source>
</evidence>
<evidence type="ECO:0000256" key="9">
    <source>
        <dbReference type="ARBA" id="ARBA00023277"/>
    </source>
</evidence>
<gene>
    <name evidence="12" type="primary">galE</name>
    <name evidence="12" type="ORF">FRC98_08850</name>
</gene>
<evidence type="ECO:0000256" key="6">
    <source>
        <dbReference type="ARBA" id="ARBA00018569"/>
    </source>
</evidence>
<keyword evidence="7 10" id="KW-0520">NAD</keyword>
<dbReference type="EMBL" id="VOSM01000003">
    <property type="protein sequence ID" value="TXD37782.1"/>
    <property type="molecule type" value="Genomic_DNA"/>
</dbReference>
<protein>
    <recommendedName>
        <fullName evidence="6 10">UDP-glucose 4-epimerase</fullName>
        <ecNumber evidence="5 10">5.1.3.2</ecNumber>
    </recommendedName>
</protein>
<dbReference type="CDD" id="cd05247">
    <property type="entry name" value="UDP_G4E_1_SDR_e"/>
    <property type="match status" value="1"/>
</dbReference>
<dbReference type="Pfam" id="PF01370">
    <property type="entry name" value="Epimerase"/>
    <property type="match status" value="1"/>
</dbReference>
<dbReference type="AlphaFoldDB" id="A0A5C6XI29"/>
<comment type="caution">
    <text evidence="12">The sequence shown here is derived from an EMBL/GenBank/DDBJ whole genome shotgun (WGS) entry which is preliminary data.</text>
</comment>
<dbReference type="NCBIfam" id="TIGR01179">
    <property type="entry name" value="galE"/>
    <property type="match status" value="1"/>
</dbReference>
<keyword evidence="9 10" id="KW-0119">Carbohydrate metabolism</keyword>
<evidence type="ECO:0000256" key="3">
    <source>
        <dbReference type="ARBA" id="ARBA00004947"/>
    </source>
</evidence>
<comment type="similarity">
    <text evidence="4 10">Belongs to the NAD(P)-dependent epimerase/dehydratase family.</text>
</comment>
<dbReference type="SUPFAM" id="SSF51735">
    <property type="entry name" value="NAD(P)-binding Rossmann-fold domains"/>
    <property type="match status" value="1"/>
</dbReference>
<evidence type="ECO:0000259" key="11">
    <source>
        <dbReference type="Pfam" id="PF01370"/>
    </source>
</evidence>
<dbReference type="RefSeq" id="WP_146980935.1">
    <property type="nucleotide sequence ID" value="NZ_VOSM01000003.1"/>
</dbReference>
<reference evidence="12 13" key="1">
    <citation type="submission" date="2019-08" db="EMBL/GenBank/DDBJ databases">
        <title>Bradymonadales sp. TMQ4.</title>
        <authorList>
            <person name="Liang Q."/>
        </authorList>
    </citation>
    <scope>NUCLEOTIDE SEQUENCE [LARGE SCALE GENOMIC DNA]</scope>
    <source>
        <strain evidence="12 13">TMQ4</strain>
    </source>
</reference>
<dbReference type="Proteomes" id="UP000321412">
    <property type="component" value="Unassembled WGS sequence"/>
</dbReference>
<evidence type="ECO:0000256" key="4">
    <source>
        <dbReference type="ARBA" id="ARBA00007637"/>
    </source>
</evidence>
<organism evidence="12 13">
    <name type="scientific">Lujinxingia vulgaris</name>
    <dbReference type="NCBI Taxonomy" id="2600176"/>
    <lineage>
        <taxon>Bacteria</taxon>
        <taxon>Deltaproteobacteria</taxon>
        <taxon>Bradymonadales</taxon>
        <taxon>Lujinxingiaceae</taxon>
        <taxon>Lujinxingia</taxon>
    </lineage>
</organism>
<comment type="subunit">
    <text evidence="10">Homodimer.</text>
</comment>
<evidence type="ECO:0000256" key="8">
    <source>
        <dbReference type="ARBA" id="ARBA00023235"/>
    </source>
</evidence>
<dbReference type="GO" id="GO:0033499">
    <property type="term" value="P:galactose catabolic process via UDP-galactose, Leloir pathway"/>
    <property type="evidence" value="ECO:0007669"/>
    <property type="project" value="TreeGrafter"/>
</dbReference>
<comment type="cofactor">
    <cofactor evidence="2 10">
        <name>NAD(+)</name>
        <dbReference type="ChEBI" id="CHEBI:57540"/>
    </cofactor>
</comment>
<dbReference type="UniPathway" id="UPA00214"/>
<dbReference type="EC" id="5.1.3.2" evidence="5 10"/>
<dbReference type="InterPro" id="IPR036291">
    <property type="entry name" value="NAD(P)-bd_dom_sf"/>
</dbReference>
<evidence type="ECO:0000256" key="7">
    <source>
        <dbReference type="ARBA" id="ARBA00023027"/>
    </source>
</evidence>
<accession>A0A5C6XI29</accession>
<comment type="pathway">
    <text evidence="3 10">Carbohydrate metabolism; galactose metabolism.</text>
</comment>
<dbReference type="GO" id="GO:0003978">
    <property type="term" value="F:UDP-glucose 4-epimerase activity"/>
    <property type="evidence" value="ECO:0007669"/>
    <property type="project" value="UniProtKB-UniRule"/>
</dbReference>
<proteinExistence type="inferred from homology"/>
<keyword evidence="8 10" id="KW-0413">Isomerase</keyword>
<dbReference type="PANTHER" id="PTHR43725">
    <property type="entry name" value="UDP-GLUCOSE 4-EPIMERASE"/>
    <property type="match status" value="1"/>
</dbReference>
<dbReference type="OrthoDB" id="9802815at2"/>